<gene>
    <name evidence="3" type="ORF">APLA_LOCUS11137</name>
</gene>
<evidence type="ECO:0000259" key="2">
    <source>
        <dbReference type="SMART" id="SM00034"/>
    </source>
</evidence>
<reference evidence="3 4" key="1">
    <citation type="submission" date="2020-04" db="EMBL/GenBank/DDBJ databases">
        <authorList>
            <person name="Wallbank WR R."/>
            <person name="Pardo Diaz C."/>
            <person name="Kozak K."/>
            <person name="Martin S."/>
            <person name="Jiggins C."/>
            <person name="Moest M."/>
            <person name="Warren A I."/>
            <person name="Byers J.R.P. K."/>
            <person name="Montejo-Kovacevich G."/>
            <person name="Yen C E."/>
        </authorList>
    </citation>
    <scope>NUCLEOTIDE SEQUENCE [LARGE SCALE GENOMIC DNA]</scope>
</reference>
<dbReference type="EMBL" id="CADEBC010000530">
    <property type="protein sequence ID" value="CAB3247000.1"/>
    <property type="molecule type" value="Genomic_DNA"/>
</dbReference>
<feature type="domain" description="C-type lectin" evidence="2">
    <location>
        <begin position="171"/>
        <end position="317"/>
    </location>
</feature>
<evidence type="ECO:0000313" key="4">
    <source>
        <dbReference type="Proteomes" id="UP000494106"/>
    </source>
</evidence>
<keyword evidence="1" id="KW-0430">Lectin</keyword>
<dbReference type="SUPFAM" id="SSF56436">
    <property type="entry name" value="C-type lectin-like"/>
    <property type="match status" value="2"/>
</dbReference>
<dbReference type="Proteomes" id="UP000494106">
    <property type="component" value="Unassembled WGS sequence"/>
</dbReference>
<name>A0A8S1ALV7_ARCPL</name>
<evidence type="ECO:0000256" key="1">
    <source>
        <dbReference type="ARBA" id="ARBA00022734"/>
    </source>
</evidence>
<dbReference type="PANTHER" id="PTHR22799">
    <property type="entry name" value="TETRANECTIN-RELATED"/>
    <property type="match status" value="1"/>
</dbReference>
<dbReference type="InterPro" id="IPR051663">
    <property type="entry name" value="CLec_Tetranectin-domain"/>
</dbReference>
<keyword evidence="4" id="KW-1185">Reference proteome</keyword>
<evidence type="ECO:0000313" key="3">
    <source>
        <dbReference type="EMBL" id="CAB3247000.1"/>
    </source>
</evidence>
<organism evidence="3 4">
    <name type="scientific">Arctia plantaginis</name>
    <name type="common">Wood tiger moth</name>
    <name type="synonym">Phalaena plantaginis</name>
    <dbReference type="NCBI Taxonomy" id="874455"/>
    <lineage>
        <taxon>Eukaryota</taxon>
        <taxon>Metazoa</taxon>
        <taxon>Ecdysozoa</taxon>
        <taxon>Arthropoda</taxon>
        <taxon>Hexapoda</taxon>
        <taxon>Insecta</taxon>
        <taxon>Pterygota</taxon>
        <taxon>Neoptera</taxon>
        <taxon>Endopterygota</taxon>
        <taxon>Lepidoptera</taxon>
        <taxon>Glossata</taxon>
        <taxon>Ditrysia</taxon>
        <taxon>Noctuoidea</taxon>
        <taxon>Erebidae</taxon>
        <taxon>Arctiinae</taxon>
        <taxon>Arctia</taxon>
    </lineage>
</organism>
<sequence>MKSVVKVVFFGVFLTYISAKQIQFFRKDYTYNETFDAFYKLHWNYKVFTWDDAFLACDDEGASLFYPKNTEELHLIRNLAMEVARSHNDSVTDIFLGLHDKYGLGEFVTVDGLPTESSLSVSEPTGNIRFISGYCVLMNILKGSYRVGPCARKDLQDGLNFVCKKTNSVMCPTVDLEYKHAKSLRKCYKINRRQKTWDEAYRTCYMEGGILTIMQNENEARWLQDFLQRNAHNEDRFHVGTHSVTPGGEIYTIKGQKLDTVYQYPYGDEDREFDCGAIKYSVEKKLSSQLLLVEKKQVDTDDDWKVVNRKKNKLASKIILKGENPQISSF</sequence>
<dbReference type="SMART" id="SM00034">
    <property type="entry name" value="CLECT"/>
    <property type="match status" value="2"/>
</dbReference>
<dbReference type="GO" id="GO:0030246">
    <property type="term" value="F:carbohydrate binding"/>
    <property type="evidence" value="ECO:0007669"/>
    <property type="project" value="UniProtKB-KW"/>
</dbReference>
<dbReference type="OrthoDB" id="5858677at2759"/>
<dbReference type="GO" id="GO:0005615">
    <property type="term" value="C:extracellular space"/>
    <property type="evidence" value="ECO:0007669"/>
    <property type="project" value="TreeGrafter"/>
</dbReference>
<dbReference type="Pfam" id="PF00059">
    <property type="entry name" value="Lectin_C"/>
    <property type="match status" value="2"/>
</dbReference>
<dbReference type="InterPro" id="IPR016187">
    <property type="entry name" value="CTDL_fold"/>
</dbReference>
<comment type="caution">
    <text evidence="3">The sequence shown here is derived from an EMBL/GenBank/DDBJ whole genome shotgun (WGS) entry which is preliminary data.</text>
</comment>
<dbReference type="InterPro" id="IPR001304">
    <property type="entry name" value="C-type_lectin-like"/>
</dbReference>
<proteinExistence type="predicted"/>
<dbReference type="PANTHER" id="PTHR22799:SF6">
    <property type="entry name" value="C-TYPE LECTIN DOMAIN FAMILY 4 MEMBER M-LIKE"/>
    <property type="match status" value="1"/>
</dbReference>
<dbReference type="AlphaFoldDB" id="A0A8S1ALV7"/>
<accession>A0A8S1ALV7</accession>
<protein>
    <recommendedName>
        <fullName evidence="2">C-type lectin domain-containing protein</fullName>
    </recommendedName>
</protein>
<dbReference type="CDD" id="cd00037">
    <property type="entry name" value="CLECT"/>
    <property type="match status" value="2"/>
</dbReference>
<dbReference type="Gene3D" id="3.10.100.10">
    <property type="entry name" value="Mannose-Binding Protein A, subunit A"/>
    <property type="match status" value="2"/>
</dbReference>
<feature type="domain" description="C-type lectin" evidence="2">
    <location>
        <begin position="25"/>
        <end position="164"/>
    </location>
</feature>
<dbReference type="InterPro" id="IPR016186">
    <property type="entry name" value="C-type_lectin-like/link_sf"/>
</dbReference>